<comment type="caution">
    <text evidence="2">The sequence shown here is derived from an EMBL/GenBank/DDBJ whole genome shotgun (WGS) entry which is preliminary data.</text>
</comment>
<dbReference type="AlphaFoldDB" id="A0A6A4VGV0"/>
<proteinExistence type="predicted"/>
<gene>
    <name evidence="2" type="ORF">FJT64_008604</name>
</gene>
<sequence>MYLMNCFMPGPPLASARFGPHTGGAVSLCRPVPLLLPSLFMSSLRMPALALTRPACPEAALGSPSLTAGLSPSPPVSEGAAGGRPSPPALDMSVVRSGRDRAELVWREGLERAAATRQD</sequence>
<evidence type="ECO:0000313" key="3">
    <source>
        <dbReference type="Proteomes" id="UP000440578"/>
    </source>
</evidence>
<evidence type="ECO:0000256" key="1">
    <source>
        <dbReference type="SAM" id="MobiDB-lite"/>
    </source>
</evidence>
<name>A0A6A4VGV0_AMPAM</name>
<accession>A0A6A4VGV0</accession>
<dbReference type="Proteomes" id="UP000440578">
    <property type="component" value="Unassembled WGS sequence"/>
</dbReference>
<dbReference type="EMBL" id="VIIS01001732">
    <property type="protein sequence ID" value="KAF0293656.1"/>
    <property type="molecule type" value="Genomic_DNA"/>
</dbReference>
<feature type="region of interest" description="Disordered" evidence="1">
    <location>
        <begin position="62"/>
        <end position="92"/>
    </location>
</feature>
<dbReference type="OrthoDB" id="6159439at2759"/>
<keyword evidence="3" id="KW-1185">Reference proteome</keyword>
<reference evidence="2 3" key="1">
    <citation type="submission" date="2019-07" db="EMBL/GenBank/DDBJ databases">
        <title>Draft genome assembly of a fouling barnacle, Amphibalanus amphitrite (Darwin, 1854): The first reference genome for Thecostraca.</title>
        <authorList>
            <person name="Kim W."/>
        </authorList>
    </citation>
    <scope>NUCLEOTIDE SEQUENCE [LARGE SCALE GENOMIC DNA]</scope>
    <source>
        <strain evidence="2">SNU_AA5</strain>
        <tissue evidence="2">Soma without cirri and trophi</tissue>
    </source>
</reference>
<evidence type="ECO:0000313" key="2">
    <source>
        <dbReference type="EMBL" id="KAF0293656.1"/>
    </source>
</evidence>
<organism evidence="2 3">
    <name type="scientific">Amphibalanus amphitrite</name>
    <name type="common">Striped barnacle</name>
    <name type="synonym">Balanus amphitrite</name>
    <dbReference type="NCBI Taxonomy" id="1232801"/>
    <lineage>
        <taxon>Eukaryota</taxon>
        <taxon>Metazoa</taxon>
        <taxon>Ecdysozoa</taxon>
        <taxon>Arthropoda</taxon>
        <taxon>Crustacea</taxon>
        <taxon>Multicrustacea</taxon>
        <taxon>Cirripedia</taxon>
        <taxon>Thoracica</taxon>
        <taxon>Thoracicalcarea</taxon>
        <taxon>Balanomorpha</taxon>
        <taxon>Balanoidea</taxon>
        <taxon>Balanidae</taxon>
        <taxon>Amphibalaninae</taxon>
        <taxon>Amphibalanus</taxon>
    </lineage>
</organism>
<protein>
    <submittedName>
        <fullName evidence="2">Uncharacterized protein</fullName>
    </submittedName>
</protein>